<dbReference type="GO" id="GO:0006754">
    <property type="term" value="P:ATP biosynthetic process"/>
    <property type="evidence" value="ECO:0007669"/>
    <property type="project" value="TreeGrafter"/>
</dbReference>
<dbReference type="InterPro" id="IPR020084">
    <property type="entry name" value="NUDIX_hydrolase_CS"/>
</dbReference>
<name>A0A1Y3GI16_9EURY</name>
<dbReference type="GO" id="GO:0006167">
    <property type="term" value="P:AMP biosynthetic process"/>
    <property type="evidence" value="ECO:0007669"/>
    <property type="project" value="TreeGrafter"/>
</dbReference>
<reference evidence="3 4" key="1">
    <citation type="submission" date="2016-12" db="EMBL/GenBank/DDBJ databases">
        <title>Discovery of methanogenic haloarchaea.</title>
        <authorList>
            <person name="Sorokin D.Y."/>
            <person name="Makarova K.S."/>
            <person name="Abbas B."/>
            <person name="Ferrer M."/>
            <person name="Golyshin P.N."/>
        </authorList>
    </citation>
    <scope>NUCLEOTIDE SEQUENCE [LARGE SCALE GENOMIC DNA]</scope>
    <source>
        <strain evidence="3">AMET1</strain>
    </source>
</reference>
<dbReference type="SUPFAM" id="SSF55811">
    <property type="entry name" value="Nudix"/>
    <property type="match status" value="1"/>
</dbReference>
<dbReference type="InterPro" id="IPR020476">
    <property type="entry name" value="Nudix_hydrolase"/>
</dbReference>
<accession>A0A1Y3GI16</accession>
<dbReference type="PRINTS" id="PR00502">
    <property type="entry name" value="NUDIXFAMILY"/>
</dbReference>
<dbReference type="PROSITE" id="PS51462">
    <property type="entry name" value="NUDIX"/>
    <property type="match status" value="1"/>
</dbReference>
<keyword evidence="1 3" id="KW-0378">Hydrolase</keyword>
<dbReference type="EMBL" id="MRZU01000003">
    <property type="protein sequence ID" value="OUJ19075.1"/>
    <property type="molecule type" value="Genomic_DNA"/>
</dbReference>
<comment type="caution">
    <text evidence="3">The sequence shown here is derived from an EMBL/GenBank/DDBJ whole genome shotgun (WGS) entry which is preliminary data.</text>
</comment>
<dbReference type="InterPro" id="IPR051325">
    <property type="entry name" value="Nudix_hydrolase_domain"/>
</dbReference>
<evidence type="ECO:0000313" key="4">
    <source>
        <dbReference type="Proteomes" id="UP000195137"/>
    </source>
</evidence>
<dbReference type="OrthoDB" id="25379at2157"/>
<gene>
    <name evidence="3" type="ORF">AMET1_0727</name>
</gene>
<evidence type="ECO:0000259" key="2">
    <source>
        <dbReference type="PROSITE" id="PS51462"/>
    </source>
</evidence>
<dbReference type="PANTHER" id="PTHR21340:SF0">
    <property type="entry name" value="BIS(5'-NUCLEOSYL)-TETRAPHOSPHATASE [ASYMMETRICAL]"/>
    <property type="match status" value="1"/>
</dbReference>
<dbReference type="Proteomes" id="UP000195137">
    <property type="component" value="Unassembled WGS sequence"/>
</dbReference>
<keyword evidence="4" id="KW-1185">Reference proteome</keyword>
<dbReference type="Gene3D" id="3.90.79.10">
    <property type="entry name" value="Nucleoside Triphosphate Pyrophosphohydrolase"/>
    <property type="match status" value="1"/>
</dbReference>
<dbReference type="PROSITE" id="PS00893">
    <property type="entry name" value="NUDIX_BOX"/>
    <property type="match status" value="1"/>
</dbReference>
<organism evidence="3 4">
    <name type="scientific">Methanonatronarchaeum thermophilum</name>
    <dbReference type="NCBI Taxonomy" id="1927129"/>
    <lineage>
        <taxon>Archaea</taxon>
        <taxon>Methanobacteriati</taxon>
        <taxon>Methanobacteriota</taxon>
        <taxon>Methanonatronarchaeia</taxon>
        <taxon>Methanonatronarchaeales</taxon>
        <taxon>Methanonatronarchaeaceae</taxon>
        <taxon>Methanonatronarchaeum</taxon>
    </lineage>
</organism>
<evidence type="ECO:0000313" key="3">
    <source>
        <dbReference type="EMBL" id="OUJ19075.1"/>
    </source>
</evidence>
<evidence type="ECO:0000256" key="1">
    <source>
        <dbReference type="ARBA" id="ARBA00022801"/>
    </source>
</evidence>
<feature type="domain" description="Nudix hydrolase" evidence="2">
    <location>
        <begin position="1"/>
        <end position="127"/>
    </location>
</feature>
<dbReference type="Pfam" id="PF00293">
    <property type="entry name" value="NUDIX"/>
    <property type="match status" value="1"/>
</dbReference>
<dbReference type="RefSeq" id="WP_086637118.1">
    <property type="nucleotide sequence ID" value="NZ_MRZU01000003.1"/>
</dbReference>
<dbReference type="InterPro" id="IPR015797">
    <property type="entry name" value="NUDIX_hydrolase-like_dom_sf"/>
</dbReference>
<sequence>MKPRYTIIVCYKNKEFLMVYNPERAWEFPGGKIKQKETARQAAEREFIEETGYKPKNLKKIKQKNHGIIYYSELGGRKTKKSEYTLGYFKKLPKKLSFSTKEYKEILKTTENLPKQTKKQTQTPKNN</sequence>
<dbReference type="PANTHER" id="PTHR21340">
    <property type="entry name" value="DIADENOSINE 5,5-P1,P4-TETRAPHOSPHATE PYROPHOSPHOHYDROLASE MUTT"/>
    <property type="match status" value="1"/>
</dbReference>
<dbReference type="GO" id="GO:0004081">
    <property type="term" value="F:bis(5'-nucleosyl)-tetraphosphatase (asymmetrical) activity"/>
    <property type="evidence" value="ECO:0007669"/>
    <property type="project" value="TreeGrafter"/>
</dbReference>
<dbReference type="AlphaFoldDB" id="A0A1Y3GI16"/>
<protein>
    <submittedName>
        <fullName evidence="3">NUDIX family hydrolase</fullName>
    </submittedName>
</protein>
<proteinExistence type="predicted"/>
<dbReference type="InterPro" id="IPR000086">
    <property type="entry name" value="NUDIX_hydrolase_dom"/>
</dbReference>